<evidence type="ECO:0000313" key="6">
    <source>
        <dbReference type="EMBL" id="MBW8639996.1"/>
    </source>
</evidence>
<dbReference type="PANTHER" id="PTHR11228:SF7">
    <property type="entry name" value="PQQA PEPTIDE CYCLASE"/>
    <property type="match status" value="1"/>
</dbReference>
<dbReference type="InterPro" id="IPR013785">
    <property type="entry name" value="Aldolase_TIM"/>
</dbReference>
<dbReference type="NCBIfam" id="TIGR03977">
    <property type="entry name" value="rSAM_pair_HxsC"/>
    <property type="match status" value="1"/>
</dbReference>
<dbReference type="SUPFAM" id="SSF102114">
    <property type="entry name" value="Radical SAM enzymes"/>
    <property type="match status" value="1"/>
</dbReference>
<comment type="caution">
    <text evidence="6">The sequence shown here is derived from an EMBL/GenBank/DDBJ whole genome shotgun (WGS) entry which is preliminary data.</text>
</comment>
<dbReference type="InterPro" id="IPR024032">
    <property type="entry name" value="rSAM_paired_HxsC"/>
</dbReference>
<dbReference type="InterPro" id="IPR058240">
    <property type="entry name" value="rSAM_sf"/>
</dbReference>
<dbReference type="EMBL" id="JAICBX010000005">
    <property type="protein sequence ID" value="MBW8639996.1"/>
    <property type="molecule type" value="Genomic_DNA"/>
</dbReference>
<keyword evidence="5" id="KW-0411">Iron-sulfur</keyword>
<dbReference type="RefSeq" id="WP_220230723.1">
    <property type="nucleotide sequence ID" value="NZ_JAICBX010000005.1"/>
</dbReference>
<gene>
    <name evidence="6" type="primary">hxsC</name>
    <name evidence="6" type="ORF">K1W69_22565</name>
</gene>
<name>A0AAE3D3N3_9HYPH</name>
<evidence type="ECO:0000313" key="7">
    <source>
        <dbReference type="Proteomes" id="UP001196509"/>
    </source>
</evidence>
<dbReference type="Proteomes" id="UP001196509">
    <property type="component" value="Unassembled WGS sequence"/>
</dbReference>
<keyword evidence="7" id="KW-1185">Reference proteome</keyword>
<dbReference type="SFLD" id="SFLDS00029">
    <property type="entry name" value="Radical_SAM"/>
    <property type="match status" value="1"/>
</dbReference>
<dbReference type="GO" id="GO:0003824">
    <property type="term" value="F:catalytic activity"/>
    <property type="evidence" value="ECO:0007669"/>
    <property type="project" value="InterPro"/>
</dbReference>
<keyword evidence="2" id="KW-0949">S-adenosyl-L-methionine</keyword>
<reference evidence="6" key="1">
    <citation type="submission" date="2021-08" db="EMBL/GenBank/DDBJ databases">
        <title>Hoeflea bacterium WL0058 sp. nov., isolated from the sediment.</title>
        <authorList>
            <person name="Wang L."/>
            <person name="Zhang D."/>
        </authorList>
    </citation>
    <scope>NUCLEOTIDE SEQUENCE</scope>
    <source>
        <strain evidence="6">WL0058</strain>
    </source>
</reference>
<evidence type="ECO:0000256" key="4">
    <source>
        <dbReference type="ARBA" id="ARBA00023004"/>
    </source>
</evidence>
<dbReference type="GO" id="GO:0046872">
    <property type="term" value="F:metal ion binding"/>
    <property type="evidence" value="ECO:0007669"/>
    <property type="project" value="UniProtKB-KW"/>
</dbReference>
<dbReference type="GO" id="GO:0051536">
    <property type="term" value="F:iron-sulfur cluster binding"/>
    <property type="evidence" value="ECO:0007669"/>
    <property type="project" value="UniProtKB-KW"/>
</dbReference>
<accession>A0AAE3D3N3</accession>
<dbReference type="Gene3D" id="3.20.20.70">
    <property type="entry name" value="Aldolase class I"/>
    <property type="match status" value="1"/>
</dbReference>
<evidence type="ECO:0000256" key="5">
    <source>
        <dbReference type="ARBA" id="ARBA00023014"/>
    </source>
</evidence>
<evidence type="ECO:0000256" key="3">
    <source>
        <dbReference type="ARBA" id="ARBA00022723"/>
    </source>
</evidence>
<keyword evidence="4" id="KW-0408">Iron</keyword>
<protein>
    <submittedName>
        <fullName evidence="6">His-Xaa-Ser system radical SAM maturase HxsC</fullName>
    </submittedName>
</protein>
<proteinExistence type="predicted"/>
<dbReference type="SFLD" id="SFLDG01103">
    <property type="entry name" value="Uncharacterised_Radical_SAM_Su"/>
    <property type="match status" value="1"/>
</dbReference>
<dbReference type="CDD" id="cd01335">
    <property type="entry name" value="Radical_SAM"/>
    <property type="match status" value="1"/>
</dbReference>
<sequence length="364" mass="41841">MMNLRVPIADFRTDRPLVTRLRSCKETDDKSSLRMDSILVRNEGEWSTYYFHDQRFRIKAPEQDVDGDVLLIFPGQSAAHRIIRSRSLHNTFLVTEQCDQLCVMCSQPPKKQHTDLFNLFLDAALLAPNNSVLGVSGGEPLLHKEKLFVFLENILSYRKDLSFHVLSNGQNFSAEDCTFLNSPAAERILWGIPIYAPEAETHDRIVGKEGAFNQLIESFTILSHTLARIELRTVLLQSNYSTLHYLADFITDYLPYSEYWAIMQLENIGYGKLNWSSEFFDSSIEFQNIARALNIASGRGLSVSLFNFPLCTIPEAYRRYSVNSISDWKQKYFSECNNCSERLHCGGFFRWYDLANGYKRVSGI</sequence>
<evidence type="ECO:0000256" key="2">
    <source>
        <dbReference type="ARBA" id="ARBA00022691"/>
    </source>
</evidence>
<keyword evidence="3" id="KW-0479">Metal-binding</keyword>
<dbReference type="PANTHER" id="PTHR11228">
    <property type="entry name" value="RADICAL SAM DOMAIN PROTEIN"/>
    <property type="match status" value="1"/>
</dbReference>
<organism evidence="6 7">
    <name type="scientific">Flavimaribacter sediminis</name>
    <dbReference type="NCBI Taxonomy" id="2865987"/>
    <lineage>
        <taxon>Bacteria</taxon>
        <taxon>Pseudomonadati</taxon>
        <taxon>Pseudomonadota</taxon>
        <taxon>Alphaproteobacteria</taxon>
        <taxon>Hyphomicrobiales</taxon>
        <taxon>Rhizobiaceae</taxon>
        <taxon>Flavimaribacter</taxon>
    </lineage>
</organism>
<comment type="cofactor">
    <cofactor evidence="1">
        <name>[4Fe-4S] cluster</name>
        <dbReference type="ChEBI" id="CHEBI:49883"/>
    </cofactor>
</comment>
<dbReference type="AlphaFoldDB" id="A0AAE3D3N3"/>
<dbReference type="InterPro" id="IPR050377">
    <property type="entry name" value="Radical_SAM_PqqE_MftC-like"/>
</dbReference>
<dbReference type="InterPro" id="IPR007197">
    <property type="entry name" value="rSAM"/>
</dbReference>
<evidence type="ECO:0000256" key="1">
    <source>
        <dbReference type="ARBA" id="ARBA00001966"/>
    </source>
</evidence>